<dbReference type="AlphaFoldDB" id="A9VUM9"/>
<feature type="transmembrane region" description="Helical" evidence="1">
    <location>
        <begin position="43"/>
        <end position="61"/>
    </location>
</feature>
<dbReference type="EMBL" id="CP000904">
    <property type="protein sequence ID" value="ABY46600.1"/>
    <property type="molecule type" value="Genomic_DNA"/>
</dbReference>
<dbReference type="eggNOG" id="ENOG502ZUMH">
    <property type="taxonomic scope" value="Bacteria"/>
</dbReference>
<evidence type="ECO:0000256" key="1">
    <source>
        <dbReference type="SAM" id="Phobius"/>
    </source>
</evidence>
<dbReference type="HOGENOM" id="CLU_166603_0_0_9"/>
<dbReference type="Proteomes" id="UP000002154">
    <property type="component" value="Plasmid pBWB401"/>
</dbReference>
<keyword evidence="1" id="KW-0812">Transmembrane</keyword>
<proteinExistence type="predicted"/>
<reference evidence="2 3" key="1">
    <citation type="journal article" date="2008" name="Chem. Biol. Interact.">
        <title>Extending the Bacillus cereus group genomics to putative food-borne pathogens of different toxicity.</title>
        <authorList>
            <person name="Lapidus A."/>
            <person name="Goltsman E."/>
            <person name="Auger S."/>
            <person name="Galleron N."/>
            <person name="Segurens B."/>
            <person name="Dossat C."/>
            <person name="Land M.L."/>
            <person name="Broussolle V."/>
            <person name="Brillard J."/>
            <person name="Guinebretiere M.H."/>
            <person name="Sanchis V."/>
            <person name="Nguen-The C."/>
            <person name="Lereclus D."/>
            <person name="Richardson P."/>
            <person name="Wincker P."/>
            <person name="Weissenbach J."/>
            <person name="Ehrlich S.D."/>
            <person name="Sorokin A."/>
        </authorList>
    </citation>
    <scope>NUCLEOTIDE SEQUENCE [LARGE SCALE GENOMIC DNA]</scope>
    <source>
        <strain evidence="2 3">KBAB4</strain>
        <plasmid evidence="2 3">pBWB401</plasmid>
    </source>
</reference>
<feature type="transmembrane region" description="Helical" evidence="1">
    <location>
        <begin position="73"/>
        <end position="92"/>
    </location>
</feature>
<geneLocation type="plasmid" evidence="2 3">
    <name>pBWB401</name>
</geneLocation>
<feature type="transmembrane region" description="Helical" evidence="1">
    <location>
        <begin position="98"/>
        <end position="118"/>
    </location>
</feature>
<evidence type="ECO:0000313" key="3">
    <source>
        <dbReference type="Proteomes" id="UP000002154"/>
    </source>
</evidence>
<protein>
    <submittedName>
        <fullName evidence="2">Uncharacterized protein</fullName>
    </submittedName>
</protein>
<keyword evidence="1" id="KW-0472">Membrane</keyword>
<dbReference type="KEGG" id="bwe:BcerKBAB4_5633"/>
<evidence type="ECO:0000313" key="2">
    <source>
        <dbReference type="EMBL" id="ABY46600.1"/>
    </source>
</evidence>
<organism evidence="2 3">
    <name type="scientific">Bacillus mycoides (strain KBAB4)</name>
    <name type="common">Bacillus weihenstephanensis</name>
    <dbReference type="NCBI Taxonomy" id="315730"/>
    <lineage>
        <taxon>Bacteria</taxon>
        <taxon>Bacillati</taxon>
        <taxon>Bacillota</taxon>
        <taxon>Bacilli</taxon>
        <taxon>Bacillales</taxon>
        <taxon>Bacillaceae</taxon>
        <taxon>Bacillus</taxon>
        <taxon>Bacillus cereus group</taxon>
    </lineage>
</organism>
<accession>A9VUM9</accession>
<keyword evidence="2" id="KW-0614">Plasmid</keyword>
<gene>
    <name evidence="2" type="ordered locus">BcerKBAB4_5633</name>
</gene>
<feature type="transmembrane region" description="Helical" evidence="1">
    <location>
        <begin position="12"/>
        <end position="31"/>
    </location>
</feature>
<sequence>MIQMKKKATLFFFLNIVIIGMLIFNLFVFTTRMPFLPWFIEDGWGYLGLVLTSFVLLIISLKSYQLYKNGEITILQISIPLVSAMFSLFVMFMPLNDFMTIFSLIVDVSILIISLISFRGTVTSLSN</sequence>
<name>A9VUM9_BACMK</name>
<keyword evidence="1" id="KW-1133">Transmembrane helix</keyword>